<dbReference type="GO" id="GO:0005125">
    <property type="term" value="F:cytokine activity"/>
    <property type="evidence" value="ECO:0007669"/>
    <property type="project" value="TreeGrafter"/>
</dbReference>
<evidence type="ECO:0000256" key="5">
    <source>
        <dbReference type="ARBA" id="ARBA00023157"/>
    </source>
</evidence>
<dbReference type="Gene3D" id="2.60.120.970">
    <property type="match status" value="1"/>
</dbReference>
<evidence type="ECO:0000256" key="2">
    <source>
        <dbReference type="ARBA" id="ARBA00006656"/>
    </source>
</evidence>
<feature type="chain" id="PRO_5028324938" evidence="7">
    <location>
        <begin position="17"/>
        <end position="384"/>
    </location>
</feature>
<dbReference type="InterPro" id="IPR029034">
    <property type="entry name" value="Cystine-knot_cytokine"/>
</dbReference>
<evidence type="ECO:0000256" key="3">
    <source>
        <dbReference type="ARBA" id="ARBA00022525"/>
    </source>
</evidence>
<dbReference type="InterPro" id="IPR001111">
    <property type="entry name" value="TGF-b_propeptide"/>
</dbReference>
<dbReference type="PANTHER" id="PTHR11848">
    <property type="entry name" value="TGF-BETA FAMILY"/>
    <property type="match status" value="1"/>
</dbReference>
<dbReference type="Gene3D" id="2.10.90.10">
    <property type="entry name" value="Cystine-knot cytokines"/>
    <property type="match status" value="1"/>
</dbReference>
<feature type="domain" description="TGF-beta family profile" evidence="8">
    <location>
        <begin position="264"/>
        <end position="384"/>
    </location>
</feature>
<dbReference type="Pfam" id="PF00019">
    <property type="entry name" value="TGF_beta"/>
    <property type="match status" value="1"/>
</dbReference>
<keyword evidence="4 6" id="KW-0339">Growth factor</keyword>
<keyword evidence="5" id="KW-1015">Disulfide bond</keyword>
<comment type="similarity">
    <text evidence="2 6">Belongs to the TGF-beta family.</text>
</comment>
<dbReference type="AlphaFoldDB" id="A0A6P7FVT4"/>
<evidence type="ECO:0000259" key="8">
    <source>
        <dbReference type="PROSITE" id="PS51362"/>
    </source>
</evidence>
<protein>
    <submittedName>
        <fullName evidence="9">Bone morphogenetic protein 7-like</fullName>
    </submittedName>
</protein>
<evidence type="ECO:0000256" key="6">
    <source>
        <dbReference type="RuleBase" id="RU000354"/>
    </source>
</evidence>
<dbReference type="SUPFAM" id="SSF57501">
    <property type="entry name" value="Cystine-knot cytokines"/>
    <property type="match status" value="1"/>
</dbReference>
<dbReference type="Pfam" id="PF00688">
    <property type="entry name" value="TGFb_propeptide"/>
    <property type="match status" value="1"/>
</dbReference>
<evidence type="ECO:0000313" key="9">
    <source>
        <dbReference type="RefSeq" id="XP_028140619.1"/>
    </source>
</evidence>
<dbReference type="InParanoid" id="A0A6P7FVT4"/>
<organism evidence="9">
    <name type="scientific">Diabrotica virgifera virgifera</name>
    <name type="common">western corn rootworm</name>
    <dbReference type="NCBI Taxonomy" id="50390"/>
    <lineage>
        <taxon>Eukaryota</taxon>
        <taxon>Metazoa</taxon>
        <taxon>Ecdysozoa</taxon>
        <taxon>Arthropoda</taxon>
        <taxon>Hexapoda</taxon>
        <taxon>Insecta</taxon>
        <taxon>Pterygota</taxon>
        <taxon>Neoptera</taxon>
        <taxon>Endopterygota</taxon>
        <taxon>Coleoptera</taxon>
        <taxon>Polyphaga</taxon>
        <taxon>Cucujiformia</taxon>
        <taxon>Chrysomeloidea</taxon>
        <taxon>Chrysomelidae</taxon>
        <taxon>Galerucinae</taxon>
        <taxon>Diabroticina</taxon>
        <taxon>Diabroticites</taxon>
        <taxon>Diabrotica</taxon>
    </lineage>
</organism>
<dbReference type="RefSeq" id="XP_028140619.1">
    <property type="nucleotide sequence ID" value="XM_028284818.1"/>
</dbReference>
<dbReference type="PROSITE" id="PS00250">
    <property type="entry name" value="TGF_BETA_1"/>
    <property type="match status" value="1"/>
</dbReference>
<dbReference type="PROSITE" id="PS51362">
    <property type="entry name" value="TGF_BETA_2"/>
    <property type="match status" value="1"/>
</dbReference>
<evidence type="ECO:0000256" key="7">
    <source>
        <dbReference type="SAM" id="SignalP"/>
    </source>
</evidence>
<feature type="signal peptide" evidence="7">
    <location>
        <begin position="1"/>
        <end position="16"/>
    </location>
</feature>
<evidence type="ECO:0000256" key="1">
    <source>
        <dbReference type="ARBA" id="ARBA00004613"/>
    </source>
</evidence>
<sequence>MYKFISLAVVIGLSWSQNTSNSGKSYFFKRGKNSNEFKVNNRIMYLNHNITDFDYAYPVVEKKRVIQTFQPVEKSPPKLDFGFYLDKEWNYNHKENAIDTSQLPIFVKKFYEEFSSTIDKTLTARILFNKNANTSSSIIKFNLDSLVVDDAVLDADLYFYWPLKNTSKIFKESVVLRLYQYEKKSIDEKEDVGNPDMHKLFNVIYVSKAHKGWQMFKVKKPIDNWLNGEENMGLILTISTYDSNELIEVFNDTNTGNFSTFVVVKTRSNDTLIPTKDPETSIIEDQGTIPHCQRQEWIINFQKMGWNKFIIFPEEFSAYDCVGKCLKPTGDDANHAKMLHIFQKRSACCVPVSYEPLPIMYFDKFGNIAAKNYDNTVVAECKCR</sequence>
<dbReference type="GO" id="GO:0008083">
    <property type="term" value="F:growth factor activity"/>
    <property type="evidence" value="ECO:0007669"/>
    <property type="project" value="UniProtKB-KW"/>
</dbReference>
<dbReference type="PANTHER" id="PTHR11848:SF119">
    <property type="entry name" value="TGF-BETA FAMILY PROFILE DOMAIN-CONTAINING PROTEIN"/>
    <property type="match status" value="1"/>
</dbReference>
<keyword evidence="3" id="KW-0964">Secreted</keyword>
<comment type="subcellular location">
    <subcellularLocation>
        <location evidence="1">Secreted</location>
    </subcellularLocation>
</comment>
<evidence type="ECO:0000256" key="4">
    <source>
        <dbReference type="ARBA" id="ARBA00023030"/>
    </source>
</evidence>
<dbReference type="InterPro" id="IPR017948">
    <property type="entry name" value="TGFb_CS"/>
</dbReference>
<dbReference type="InterPro" id="IPR015615">
    <property type="entry name" value="TGF-beta-rel"/>
</dbReference>
<name>A0A6P7FVT4_DIAVI</name>
<gene>
    <name evidence="9" type="primary">LOC114334719</name>
</gene>
<dbReference type="InterPro" id="IPR001839">
    <property type="entry name" value="TGF-b_C"/>
</dbReference>
<dbReference type="CDD" id="cd13756">
    <property type="entry name" value="TGF_beta_BMPs_GDFs"/>
    <property type="match status" value="1"/>
</dbReference>
<keyword evidence="7" id="KW-0732">Signal</keyword>
<dbReference type="GO" id="GO:0005615">
    <property type="term" value="C:extracellular space"/>
    <property type="evidence" value="ECO:0007669"/>
    <property type="project" value="TreeGrafter"/>
</dbReference>
<proteinExistence type="inferred from homology"/>
<dbReference type="SMART" id="SM00204">
    <property type="entry name" value="TGFB"/>
    <property type="match status" value="1"/>
</dbReference>
<reference evidence="9" key="1">
    <citation type="submission" date="2025-08" db="UniProtKB">
        <authorList>
            <consortium name="RefSeq"/>
        </authorList>
    </citation>
    <scope>IDENTIFICATION</scope>
    <source>
        <tissue evidence="9">Whole insect</tissue>
    </source>
</reference>
<accession>A0A6P7FVT4</accession>